<organism evidence="1 2">
    <name type="scientific">Ceratodon purpureus</name>
    <name type="common">Fire moss</name>
    <name type="synonym">Dicranum purpureum</name>
    <dbReference type="NCBI Taxonomy" id="3225"/>
    <lineage>
        <taxon>Eukaryota</taxon>
        <taxon>Viridiplantae</taxon>
        <taxon>Streptophyta</taxon>
        <taxon>Embryophyta</taxon>
        <taxon>Bryophyta</taxon>
        <taxon>Bryophytina</taxon>
        <taxon>Bryopsida</taxon>
        <taxon>Dicranidae</taxon>
        <taxon>Pseudoditrichales</taxon>
        <taxon>Ditrichaceae</taxon>
        <taxon>Ceratodon</taxon>
    </lineage>
</organism>
<sequence length="127" mass="13200">MHAHAHRHSRPPSPACLPACLCIAFTLRPSPRSSAAPCSNALCSLTLPFLHASCIHAIPNLCHLSPPSLHCSHSYALPSPKVERCGGCECGRGVVIGDGIGGSGCGEEGRSGEEECGDGLKVVYRSE</sequence>
<accession>A0A8T0IAT2</accession>
<protein>
    <submittedName>
        <fullName evidence="1">Uncharacterized protein</fullName>
    </submittedName>
</protein>
<dbReference type="AlphaFoldDB" id="A0A8T0IAT2"/>
<proteinExistence type="predicted"/>
<evidence type="ECO:0000313" key="2">
    <source>
        <dbReference type="Proteomes" id="UP000822688"/>
    </source>
</evidence>
<dbReference type="Proteomes" id="UP000822688">
    <property type="component" value="Chromosome 4"/>
</dbReference>
<reference evidence="1" key="1">
    <citation type="submission" date="2020-06" db="EMBL/GenBank/DDBJ databases">
        <title>WGS assembly of Ceratodon purpureus strain R40.</title>
        <authorList>
            <person name="Carey S.B."/>
            <person name="Jenkins J."/>
            <person name="Shu S."/>
            <person name="Lovell J.T."/>
            <person name="Sreedasyam A."/>
            <person name="Maumus F."/>
            <person name="Tiley G.P."/>
            <person name="Fernandez-Pozo N."/>
            <person name="Barry K."/>
            <person name="Chen C."/>
            <person name="Wang M."/>
            <person name="Lipzen A."/>
            <person name="Daum C."/>
            <person name="Saski C.A."/>
            <person name="Payton A.C."/>
            <person name="Mcbreen J.C."/>
            <person name="Conrad R.E."/>
            <person name="Kollar L.M."/>
            <person name="Olsson S."/>
            <person name="Huttunen S."/>
            <person name="Landis J.B."/>
            <person name="Wickett N.J."/>
            <person name="Johnson M.G."/>
            <person name="Rensing S.A."/>
            <person name="Grimwood J."/>
            <person name="Schmutz J."/>
            <person name="Mcdaniel S.F."/>
        </authorList>
    </citation>
    <scope>NUCLEOTIDE SEQUENCE</scope>
    <source>
        <strain evidence="1">R40</strain>
    </source>
</reference>
<comment type="caution">
    <text evidence="1">The sequence shown here is derived from an EMBL/GenBank/DDBJ whole genome shotgun (WGS) entry which is preliminary data.</text>
</comment>
<dbReference type="EMBL" id="CM026424">
    <property type="protein sequence ID" value="KAG0580840.1"/>
    <property type="molecule type" value="Genomic_DNA"/>
</dbReference>
<evidence type="ECO:0000313" key="1">
    <source>
        <dbReference type="EMBL" id="KAG0580840.1"/>
    </source>
</evidence>
<keyword evidence="2" id="KW-1185">Reference proteome</keyword>
<gene>
    <name evidence="1" type="ORF">KC19_4G204000</name>
</gene>
<name>A0A8T0IAT2_CERPU</name>